<reference evidence="6" key="1">
    <citation type="journal article" date="2014" name="Int. J. Syst. Evol. Microbiol.">
        <title>Complete genome sequence of Corynebacterium casei LMG S-19264T (=DSM 44701T), isolated from a smear-ripened cheese.</title>
        <authorList>
            <consortium name="US DOE Joint Genome Institute (JGI-PGF)"/>
            <person name="Walter F."/>
            <person name="Albersmeier A."/>
            <person name="Kalinowski J."/>
            <person name="Ruckert C."/>
        </authorList>
    </citation>
    <scope>NUCLEOTIDE SEQUENCE</scope>
    <source>
        <strain evidence="6">CGMCC 1.16548</strain>
    </source>
</reference>
<keyword evidence="7" id="KW-1185">Reference proteome</keyword>
<dbReference type="SUPFAM" id="SSF53474">
    <property type="entry name" value="alpha/beta-Hydrolases"/>
    <property type="match status" value="1"/>
</dbReference>
<evidence type="ECO:0000313" key="6">
    <source>
        <dbReference type="EMBL" id="GHF20185.1"/>
    </source>
</evidence>
<sequence length="517" mass="54885">MSTRRILPLAALLTASALLLSGCFPFTFPSGGGGSQTVDTSTDEEVEPGLEAFYQQELTWYDLGNRVDETTVTVPLDWDDPAGETIEIAIARHNATGEPMGSMLMNPGGPGGSGYDFVAYSAAYIVTEDVLAGYDIIGFDPRGVGQSSPIVCTDGAEKDELLYGTFDADYGTQAWIDELTVRETDWIDACVENTGDLLGNLDAASVARDMDVIRAVLGDEKLTFLGYSYGTYLGAVYAELFPEKVGRMVLDGAVDPLVGDLDALATQMAGFESAYRSFLEYCFDSSDCPFSGSVESAMQQTENLILDVGDDGLTSNDGRVLDVATIGTGLINNLYAEFLWSGLVQMLADLDAGDAQSTFDSADEYNSRVASGIYDGNGYEIYTAVTCNEGTLGTDGVTPLEGLAVIDQRAPYLGFATALDDYVALDVTCSNWPFPVAEMPAQYDAEGAPPILVVGTTNDPATPYAQAVSLAQQLSSGVLITYDGEGHTIYAQGVSCVDDAVDAYFLRGDVPSADPMC</sequence>
<name>A0A8J3GRN7_9MICO</name>
<dbReference type="RefSeq" id="WP_191283495.1">
    <property type="nucleotide sequence ID" value="NZ_BNAI01000004.1"/>
</dbReference>
<evidence type="ECO:0000256" key="1">
    <source>
        <dbReference type="ARBA" id="ARBA00010088"/>
    </source>
</evidence>
<dbReference type="PANTHER" id="PTHR43248:SF29">
    <property type="entry name" value="TRIPEPTIDYL AMINOPEPTIDASE"/>
    <property type="match status" value="1"/>
</dbReference>
<gene>
    <name evidence="6" type="ORF">GCM10011600_21370</name>
</gene>
<proteinExistence type="inferred from homology"/>
<evidence type="ECO:0000256" key="2">
    <source>
        <dbReference type="ARBA" id="ARBA00022729"/>
    </source>
</evidence>
<evidence type="ECO:0000256" key="3">
    <source>
        <dbReference type="ARBA" id="ARBA00022801"/>
    </source>
</evidence>
<feature type="domain" description="Peptidase S33 tripeptidyl aminopeptidase-like C-terminal" evidence="5">
    <location>
        <begin position="423"/>
        <end position="517"/>
    </location>
</feature>
<dbReference type="EMBL" id="BNAI01000004">
    <property type="protein sequence ID" value="GHF20185.1"/>
    <property type="molecule type" value="Genomic_DNA"/>
</dbReference>
<comment type="caution">
    <text evidence="6">The sequence shown here is derived from an EMBL/GenBank/DDBJ whole genome shotgun (WGS) entry which is preliminary data.</text>
</comment>
<feature type="chain" id="PRO_5039236402" evidence="4">
    <location>
        <begin position="21"/>
        <end position="517"/>
    </location>
</feature>
<keyword evidence="2 4" id="KW-0732">Signal</keyword>
<dbReference type="InterPro" id="IPR013595">
    <property type="entry name" value="Pept_S33_TAP-like_C"/>
</dbReference>
<keyword evidence="3 6" id="KW-0378">Hydrolase</keyword>
<comment type="similarity">
    <text evidence="1">Belongs to the peptidase S33 family.</text>
</comment>
<evidence type="ECO:0000259" key="5">
    <source>
        <dbReference type="Pfam" id="PF08386"/>
    </source>
</evidence>
<evidence type="ECO:0000256" key="4">
    <source>
        <dbReference type="SAM" id="SignalP"/>
    </source>
</evidence>
<dbReference type="GO" id="GO:0016787">
    <property type="term" value="F:hydrolase activity"/>
    <property type="evidence" value="ECO:0007669"/>
    <property type="project" value="UniProtKB-KW"/>
</dbReference>
<feature type="signal peptide" evidence="4">
    <location>
        <begin position="1"/>
        <end position="20"/>
    </location>
</feature>
<accession>A0A8J3GRN7</accession>
<dbReference type="InterPro" id="IPR051601">
    <property type="entry name" value="Serine_prot/Carboxylest_S33"/>
</dbReference>
<organism evidence="6 7">
    <name type="scientific">Pseudolysinimonas yzui</name>
    <dbReference type="NCBI Taxonomy" id="2708254"/>
    <lineage>
        <taxon>Bacteria</taxon>
        <taxon>Bacillati</taxon>
        <taxon>Actinomycetota</taxon>
        <taxon>Actinomycetes</taxon>
        <taxon>Micrococcales</taxon>
        <taxon>Microbacteriaceae</taxon>
        <taxon>Pseudolysinimonas</taxon>
    </lineage>
</organism>
<dbReference type="PANTHER" id="PTHR43248">
    <property type="entry name" value="2-SUCCINYL-6-HYDROXY-2,4-CYCLOHEXADIENE-1-CARBOXYLATE SYNTHASE"/>
    <property type="match status" value="1"/>
</dbReference>
<evidence type="ECO:0000313" key="7">
    <source>
        <dbReference type="Proteomes" id="UP000617531"/>
    </source>
</evidence>
<dbReference type="Gene3D" id="3.40.50.1820">
    <property type="entry name" value="alpha/beta hydrolase"/>
    <property type="match status" value="1"/>
</dbReference>
<reference evidence="6" key="2">
    <citation type="submission" date="2020-09" db="EMBL/GenBank/DDBJ databases">
        <authorList>
            <person name="Sun Q."/>
            <person name="Zhou Y."/>
        </authorList>
    </citation>
    <scope>NUCLEOTIDE SEQUENCE</scope>
    <source>
        <strain evidence="6">CGMCC 1.16548</strain>
    </source>
</reference>
<dbReference type="Pfam" id="PF08386">
    <property type="entry name" value="Abhydrolase_4"/>
    <property type="match status" value="1"/>
</dbReference>
<protein>
    <submittedName>
        <fullName evidence="6">Alpha/beta hydrolase</fullName>
    </submittedName>
</protein>
<dbReference type="InterPro" id="IPR029058">
    <property type="entry name" value="AB_hydrolase_fold"/>
</dbReference>
<dbReference type="Proteomes" id="UP000617531">
    <property type="component" value="Unassembled WGS sequence"/>
</dbReference>
<dbReference type="AlphaFoldDB" id="A0A8J3GRN7"/>
<dbReference type="PROSITE" id="PS51257">
    <property type="entry name" value="PROKAR_LIPOPROTEIN"/>
    <property type="match status" value="1"/>
</dbReference>